<gene>
    <name evidence="1" type="ORF">P2G67_13280</name>
</gene>
<keyword evidence="2" id="KW-1185">Reference proteome</keyword>
<dbReference type="Proteomes" id="UP001215503">
    <property type="component" value="Unassembled WGS sequence"/>
</dbReference>
<protein>
    <recommendedName>
        <fullName evidence="3">Cytochrome P450</fullName>
    </recommendedName>
</protein>
<evidence type="ECO:0008006" key="3">
    <source>
        <dbReference type="Google" id="ProtNLM"/>
    </source>
</evidence>
<organism evidence="1 2">
    <name type="scientific">Aquibaculum arenosum</name>
    <dbReference type="NCBI Taxonomy" id="3032591"/>
    <lineage>
        <taxon>Bacteria</taxon>
        <taxon>Pseudomonadati</taxon>
        <taxon>Pseudomonadota</taxon>
        <taxon>Alphaproteobacteria</taxon>
        <taxon>Rhodospirillales</taxon>
        <taxon>Rhodovibrionaceae</taxon>
        <taxon>Aquibaculum</taxon>
    </lineage>
</organism>
<dbReference type="EMBL" id="JARHUD010000008">
    <property type="protein sequence ID" value="MDF2096949.1"/>
    <property type="molecule type" value="Genomic_DNA"/>
</dbReference>
<name>A0ABT5YPP5_9PROT</name>
<dbReference type="InterPro" id="IPR036396">
    <property type="entry name" value="Cyt_P450_sf"/>
</dbReference>
<dbReference type="Gene3D" id="1.10.630.10">
    <property type="entry name" value="Cytochrome P450"/>
    <property type="match status" value="1"/>
</dbReference>
<evidence type="ECO:0000313" key="2">
    <source>
        <dbReference type="Proteomes" id="UP001215503"/>
    </source>
</evidence>
<proteinExistence type="predicted"/>
<dbReference type="RefSeq" id="WP_275823715.1">
    <property type="nucleotide sequence ID" value="NZ_JARHUD010000008.1"/>
</dbReference>
<reference evidence="1 2" key="1">
    <citation type="submission" date="2023-03" db="EMBL/GenBank/DDBJ databases">
        <title>Fodinicurvata sp. CAU 1616 isolated from sea sendiment.</title>
        <authorList>
            <person name="Kim W."/>
        </authorList>
    </citation>
    <scope>NUCLEOTIDE SEQUENCE [LARGE SCALE GENOMIC DNA]</scope>
    <source>
        <strain evidence="1 2">CAU 1616</strain>
    </source>
</reference>
<evidence type="ECO:0000313" key="1">
    <source>
        <dbReference type="EMBL" id="MDF2096949.1"/>
    </source>
</evidence>
<sequence>MAVATPVPRLEGFDHTLPFLREGYDFISRRCDRLQSDRFLTRLMLRPVLCTRGAEAAEMVYEGGRFTRQGALPPTTLRLLQDKGSDWK</sequence>
<comment type="caution">
    <text evidence="1">The sequence shown here is derived from an EMBL/GenBank/DDBJ whole genome shotgun (WGS) entry which is preliminary data.</text>
</comment>
<accession>A0ABT5YPP5</accession>